<dbReference type="AlphaFoldDB" id="A0A0A9BE16"/>
<reference evidence="1" key="2">
    <citation type="journal article" date="2015" name="Data Brief">
        <title>Shoot transcriptome of the giant reed, Arundo donax.</title>
        <authorList>
            <person name="Barrero R.A."/>
            <person name="Guerrero F.D."/>
            <person name="Moolhuijzen P."/>
            <person name="Goolsby J.A."/>
            <person name="Tidwell J."/>
            <person name="Bellgard S.E."/>
            <person name="Bellgard M.I."/>
        </authorList>
    </citation>
    <scope>NUCLEOTIDE SEQUENCE</scope>
    <source>
        <tissue evidence="1">Shoot tissue taken approximately 20 cm above the soil surface</tissue>
    </source>
</reference>
<accession>A0A0A9BE16</accession>
<proteinExistence type="predicted"/>
<organism evidence="1">
    <name type="scientific">Arundo donax</name>
    <name type="common">Giant reed</name>
    <name type="synonym">Donax arundinaceus</name>
    <dbReference type="NCBI Taxonomy" id="35708"/>
    <lineage>
        <taxon>Eukaryota</taxon>
        <taxon>Viridiplantae</taxon>
        <taxon>Streptophyta</taxon>
        <taxon>Embryophyta</taxon>
        <taxon>Tracheophyta</taxon>
        <taxon>Spermatophyta</taxon>
        <taxon>Magnoliopsida</taxon>
        <taxon>Liliopsida</taxon>
        <taxon>Poales</taxon>
        <taxon>Poaceae</taxon>
        <taxon>PACMAD clade</taxon>
        <taxon>Arundinoideae</taxon>
        <taxon>Arundineae</taxon>
        <taxon>Arundo</taxon>
    </lineage>
</organism>
<dbReference type="EMBL" id="GBRH01240358">
    <property type="protein sequence ID" value="JAD57537.1"/>
    <property type="molecule type" value="Transcribed_RNA"/>
</dbReference>
<evidence type="ECO:0000313" key="1">
    <source>
        <dbReference type="EMBL" id="JAD57537.1"/>
    </source>
</evidence>
<reference evidence="1" key="1">
    <citation type="submission" date="2014-09" db="EMBL/GenBank/DDBJ databases">
        <authorList>
            <person name="Magalhaes I.L.F."/>
            <person name="Oliveira U."/>
            <person name="Santos F.R."/>
            <person name="Vidigal T.H.D.A."/>
            <person name="Brescovit A.D."/>
            <person name="Santos A.J."/>
        </authorList>
    </citation>
    <scope>NUCLEOTIDE SEQUENCE</scope>
    <source>
        <tissue evidence="1">Shoot tissue taken approximately 20 cm above the soil surface</tissue>
    </source>
</reference>
<protein>
    <submittedName>
        <fullName evidence="1">Uncharacterized protein</fullName>
    </submittedName>
</protein>
<name>A0A0A9BE16_ARUDO</name>
<sequence length="38" mass="4361">MTAMLESISNELTKKSCNNYALLVISFSNVYHTHCRIQ</sequence>